<evidence type="ECO:0000313" key="2">
    <source>
        <dbReference type="EMBL" id="KAF1939696.1"/>
    </source>
</evidence>
<reference evidence="2" key="1">
    <citation type="journal article" date="2020" name="Stud. Mycol.">
        <title>101 Dothideomycetes genomes: a test case for predicting lifestyles and emergence of pathogens.</title>
        <authorList>
            <person name="Haridas S."/>
            <person name="Albert R."/>
            <person name="Binder M."/>
            <person name="Bloem J."/>
            <person name="Labutti K."/>
            <person name="Salamov A."/>
            <person name="Andreopoulos B."/>
            <person name="Baker S."/>
            <person name="Barry K."/>
            <person name="Bills G."/>
            <person name="Bluhm B."/>
            <person name="Cannon C."/>
            <person name="Castanera R."/>
            <person name="Culley D."/>
            <person name="Daum C."/>
            <person name="Ezra D."/>
            <person name="Gonzalez J."/>
            <person name="Henrissat B."/>
            <person name="Kuo A."/>
            <person name="Liang C."/>
            <person name="Lipzen A."/>
            <person name="Lutzoni F."/>
            <person name="Magnuson J."/>
            <person name="Mondo S."/>
            <person name="Nolan M."/>
            <person name="Ohm R."/>
            <person name="Pangilinan J."/>
            <person name="Park H.-J."/>
            <person name="Ramirez L."/>
            <person name="Alfaro M."/>
            <person name="Sun H."/>
            <person name="Tritt A."/>
            <person name="Yoshinaga Y."/>
            <person name="Zwiers L.-H."/>
            <person name="Turgeon B."/>
            <person name="Goodwin S."/>
            <person name="Spatafora J."/>
            <person name="Crous P."/>
            <person name="Grigoriev I."/>
        </authorList>
    </citation>
    <scope>NUCLEOTIDE SEQUENCE</scope>
    <source>
        <strain evidence="2">CBS 161.51</strain>
    </source>
</reference>
<protein>
    <submittedName>
        <fullName evidence="2">Uncharacterized protein</fullName>
    </submittedName>
</protein>
<dbReference type="Pfam" id="PF14223">
    <property type="entry name" value="Retrotran_gag_2"/>
    <property type="match status" value="1"/>
</dbReference>
<organism evidence="2 3">
    <name type="scientific">Clathrospora elynae</name>
    <dbReference type="NCBI Taxonomy" id="706981"/>
    <lineage>
        <taxon>Eukaryota</taxon>
        <taxon>Fungi</taxon>
        <taxon>Dikarya</taxon>
        <taxon>Ascomycota</taxon>
        <taxon>Pezizomycotina</taxon>
        <taxon>Dothideomycetes</taxon>
        <taxon>Pleosporomycetidae</taxon>
        <taxon>Pleosporales</taxon>
        <taxon>Diademaceae</taxon>
        <taxon>Clathrospora</taxon>
    </lineage>
</organism>
<proteinExistence type="predicted"/>
<dbReference type="EMBL" id="ML976076">
    <property type="protein sequence ID" value="KAF1939696.1"/>
    <property type="molecule type" value="Genomic_DNA"/>
</dbReference>
<keyword evidence="3" id="KW-1185">Reference proteome</keyword>
<feature type="non-terminal residue" evidence="2">
    <location>
        <position position="312"/>
    </location>
</feature>
<accession>A0A6A5SMA9</accession>
<evidence type="ECO:0000256" key="1">
    <source>
        <dbReference type="SAM" id="MobiDB-lite"/>
    </source>
</evidence>
<dbReference type="OrthoDB" id="3791493at2759"/>
<sequence>MSAEPSTSSALVTVRLAADGRNRKDWTKQLSNYAASEGATAVLQNGTQPEFDFNQAQYRPVALIQVDHDTTWTKTQRDTEALRVLKINKLNRLINEDARALKKEDEKTLAKWVARDARLQNTILSSIDRSLTAQVRACSSVNAMYLVLKELNNSSDFANAQEAWAAFIDLRADQCRSVRNYIGKFREAVTDLVTQGLSFGWKKPSTDGATPEGGVDELMVIHFLYGLSKALPDWVEDRNNDLRQDKTWSIDTLILSVEHHILNVPEEPVKAFACVTKTAEEKRVLSQIQQQNNLSTPTPPALLTNCPKPRRT</sequence>
<dbReference type="AlphaFoldDB" id="A0A6A5SMA9"/>
<dbReference type="Proteomes" id="UP000800038">
    <property type="component" value="Unassembled WGS sequence"/>
</dbReference>
<gene>
    <name evidence="2" type="ORF">EJ02DRAFT_351691</name>
</gene>
<evidence type="ECO:0000313" key="3">
    <source>
        <dbReference type="Proteomes" id="UP000800038"/>
    </source>
</evidence>
<feature type="region of interest" description="Disordered" evidence="1">
    <location>
        <begin position="289"/>
        <end position="312"/>
    </location>
</feature>
<name>A0A6A5SMA9_9PLEO</name>